<feature type="signal peptide" evidence="2">
    <location>
        <begin position="1"/>
        <end position="26"/>
    </location>
</feature>
<dbReference type="KEGG" id="spad:DVK44_18785"/>
<evidence type="ECO:0000313" key="3">
    <source>
        <dbReference type="EMBL" id="AXG79361.1"/>
    </source>
</evidence>
<sequence>MSRSLRRGALAATALVLSLAPLTACGAGNNAQTLGVKPDSAATSVGDIKIQNATVVTQPTAGADGPAVVTGMLFNSGQKDQTLDSITLPDAGVTVKLTPAKGSGPITVPALGSVQLGGAGNASAVIAKGREAGKDGDVQKVVFSFSETGEVSLGALVYPARSYFEGVGPSALPTPTATTSPSATKSPEAGSGDTSETSTDANAGSSGADANADEESVPAGDTATSTASLTH</sequence>
<accession>A0A345HRN7</accession>
<reference evidence="4" key="1">
    <citation type="submission" date="2018-07" db="EMBL/GenBank/DDBJ databases">
        <authorList>
            <person name="Zhao J."/>
        </authorList>
    </citation>
    <scope>NUCLEOTIDE SEQUENCE [LARGE SCALE GENOMIC DNA]</scope>
    <source>
        <strain evidence="4">GSSD-12</strain>
    </source>
</reference>
<feature type="compositionally biased region" description="Polar residues" evidence="1">
    <location>
        <begin position="222"/>
        <end position="231"/>
    </location>
</feature>
<organism evidence="3 4">
    <name type="scientific">Streptomyces paludis</name>
    <dbReference type="NCBI Taxonomy" id="2282738"/>
    <lineage>
        <taxon>Bacteria</taxon>
        <taxon>Bacillati</taxon>
        <taxon>Actinomycetota</taxon>
        <taxon>Actinomycetes</taxon>
        <taxon>Kitasatosporales</taxon>
        <taxon>Streptomycetaceae</taxon>
        <taxon>Streptomyces</taxon>
    </lineage>
</organism>
<dbReference type="RefSeq" id="WP_114660692.1">
    <property type="nucleotide sequence ID" value="NZ_CP031194.1"/>
</dbReference>
<feature type="compositionally biased region" description="Low complexity" evidence="1">
    <location>
        <begin position="197"/>
        <end position="210"/>
    </location>
</feature>
<feature type="chain" id="PRO_5017046942" evidence="2">
    <location>
        <begin position="27"/>
        <end position="231"/>
    </location>
</feature>
<gene>
    <name evidence="3" type="ORF">DVK44_18785</name>
</gene>
<dbReference type="AlphaFoldDB" id="A0A345HRN7"/>
<dbReference type="Proteomes" id="UP000253868">
    <property type="component" value="Chromosome"/>
</dbReference>
<name>A0A345HRN7_9ACTN</name>
<feature type="compositionally biased region" description="Low complexity" evidence="1">
    <location>
        <begin position="172"/>
        <end position="189"/>
    </location>
</feature>
<keyword evidence="4" id="KW-1185">Reference proteome</keyword>
<feature type="region of interest" description="Disordered" evidence="1">
    <location>
        <begin position="172"/>
        <end position="231"/>
    </location>
</feature>
<keyword evidence="2" id="KW-0732">Signal</keyword>
<dbReference type="EMBL" id="CP031194">
    <property type="protein sequence ID" value="AXG79361.1"/>
    <property type="molecule type" value="Genomic_DNA"/>
</dbReference>
<protein>
    <submittedName>
        <fullName evidence="3">DUF461 domain-containing protein</fullName>
    </submittedName>
</protein>
<evidence type="ECO:0000256" key="1">
    <source>
        <dbReference type="SAM" id="MobiDB-lite"/>
    </source>
</evidence>
<dbReference type="OrthoDB" id="3824824at2"/>
<evidence type="ECO:0000313" key="4">
    <source>
        <dbReference type="Proteomes" id="UP000253868"/>
    </source>
</evidence>
<evidence type="ECO:0000256" key="2">
    <source>
        <dbReference type="SAM" id="SignalP"/>
    </source>
</evidence>
<proteinExistence type="predicted"/>